<dbReference type="GO" id="GO:0006364">
    <property type="term" value="P:rRNA processing"/>
    <property type="evidence" value="ECO:0007669"/>
    <property type="project" value="InterPro"/>
</dbReference>
<dbReference type="EMBL" id="UINC01035881">
    <property type="protein sequence ID" value="SVB28998.1"/>
    <property type="molecule type" value="Genomic_DNA"/>
</dbReference>
<dbReference type="Gene3D" id="3.30.160.20">
    <property type="match status" value="1"/>
</dbReference>
<dbReference type="EC" id="3.1.26.3" evidence="3"/>
<dbReference type="PANTHER" id="PTHR11207:SF0">
    <property type="entry name" value="RIBONUCLEASE 3"/>
    <property type="match status" value="1"/>
</dbReference>
<protein>
    <recommendedName>
        <fullName evidence="3">ribonuclease III</fullName>
        <ecNumber evidence="3">3.1.26.3</ecNumber>
    </recommendedName>
</protein>
<name>A0A382CS76_9ZZZZ</name>
<dbReference type="SUPFAM" id="SSF69065">
    <property type="entry name" value="RNase III domain-like"/>
    <property type="match status" value="1"/>
</dbReference>
<organism evidence="10">
    <name type="scientific">marine metagenome</name>
    <dbReference type="NCBI Taxonomy" id="408172"/>
    <lineage>
        <taxon>unclassified sequences</taxon>
        <taxon>metagenomes</taxon>
        <taxon>ecological metagenomes</taxon>
    </lineage>
</organism>
<dbReference type="SMART" id="SM00535">
    <property type="entry name" value="RIBOc"/>
    <property type="match status" value="1"/>
</dbReference>
<dbReference type="InterPro" id="IPR014720">
    <property type="entry name" value="dsRBD_dom"/>
</dbReference>
<evidence type="ECO:0000259" key="8">
    <source>
        <dbReference type="PROSITE" id="PS50137"/>
    </source>
</evidence>
<feature type="domain" description="RNase III" evidence="9">
    <location>
        <begin position="1"/>
        <end position="110"/>
    </location>
</feature>
<sequence length="221" mass="24240">MSNALRHRSWCSENKGNSNERLEFLGDAVLGLLVAKNIFENYPDKPEGDLAKIRSGVVSSQALYEVAQEIHLGDAIALGIGEESAQGRQKESILADSFEALLGAVFLDGGIETAKLVIEKLFSEKIALTALEPGLMDYKTRLQELTVQISEPAPIYFVDADGPDHEKRFCATVEIGAHRFGPTYGTSKKKAEQEAANLAYSFFEFEEKGEKIGSPSRTPRD</sequence>
<keyword evidence="6" id="KW-0378">Hydrolase</keyword>
<evidence type="ECO:0000256" key="7">
    <source>
        <dbReference type="ARBA" id="ARBA00022884"/>
    </source>
</evidence>
<keyword evidence="4" id="KW-0540">Nuclease</keyword>
<evidence type="ECO:0000256" key="2">
    <source>
        <dbReference type="ARBA" id="ARBA00010183"/>
    </source>
</evidence>
<dbReference type="Pfam" id="PF00035">
    <property type="entry name" value="dsrm"/>
    <property type="match status" value="1"/>
</dbReference>
<dbReference type="AlphaFoldDB" id="A0A382CS76"/>
<dbReference type="GO" id="GO:0004525">
    <property type="term" value="F:ribonuclease III activity"/>
    <property type="evidence" value="ECO:0007669"/>
    <property type="project" value="UniProtKB-EC"/>
</dbReference>
<dbReference type="FunFam" id="1.10.1520.10:FF:000001">
    <property type="entry name" value="Ribonuclease 3"/>
    <property type="match status" value="1"/>
</dbReference>
<dbReference type="InterPro" id="IPR000999">
    <property type="entry name" value="RNase_III_dom"/>
</dbReference>
<dbReference type="PROSITE" id="PS50137">
    <property type="entry name" value="DS_RBD"/>
    <property type="match status" value="1"/>
</dbReference>
<evidence type="ECO:0000256" key="5">
    <source>
        <dbReference type="ARBA" id="ARBA00022759"/>
    </source>
</evidence>
<dbReference type="PANTHER" id="PTHR11207">
    <property type="entry name" value="RIBONUCLEASE III"/>
    <property type="match status" value="1"/>
</dbReference>
<proteinExistence type="inferred from homology"/>
<dbReference type="GO" id="GO:0010468">
    <property type="term" value="P:regulation of gene expression"/>
    <property type="evidence" value="ECO:0007669"/>
    <property type="project" value="TreeGrafter"/>
</dbReference>
<gene>
    <name evidence="10" type="ORF">METZ01_LOCUS181852</name>
</gene>
<dbReference type="GO" id="GO:0003725">
    <property type="term" value="F:double-stranded RNA binding"/>
    <property type="evidence" value="ECO:0007669"/>
    <property type="project" value="TreeGrafter"/>
</dbReference>
<dbReference type="NCBIfam" id="TIGR02191">
    <property type="entry name" value="RNaseIII"/>
    <property type="match status" value="1"/>
</dbReference>
<keyword evidence="5" id="KW-0255">Endonuclease</keyword>
<feature type="domain" description="DRBM" evidence="8">
    <location>
        <begin position="137"/>
        <end position="205"/>
    </location>
</feature>
<dbReference type="SMART" id="SM00358">
    <property type="entry name" value="DSRM"/>
    <property type="match status" value="1"/>
</dbReference>
<dbReference type="InterPro" id="IPR011907">
    <property type="entry name" value="RNase_III"/>
</dbReference>
<dbReference type="PROSITE" id="PS50142">
    <property type="entry name" value="RNASE_3_2"/>
    <property type="match status" value="1"/>
</dbReference>
<dbReference type="Gene3D" id="1.10.1520.10">
    <property type="entry name" value="Ribonuclease III domain"/>
    <property type="match status" value="1"/>
</dbReference>
<dbReference type="SUPFAM" id="SSF54768">
    <property type="entry name" value="dsRNA-binding domain-like"/>
    <property type="match status" value="1"/>
</dbReference>
<dbReference type="HAMAP" id="MF_00104">
    <property type="entry name" value="RNase_III"/>
    <property type="match status" value="1"/>
</dbReference>
<evidence type="ECO:0000256" key="4">
    <source>
        <dbReference type="ARBA" id="ARBA00022722"/>
    </source>
</evidence>
<dbReference type="PROSITE" id="PS00517">
    <property type="entry name" value="RNASE_3_1"/>
    <property type="match status" value="1"/>
</dbReference>
<reference evidence="10" key="1">
    <citation type="submission" date="2018-05" db="EMBL/GenBank/DDBJ databases">
        <authorList>
            <person name="Lanie J.A."/>
            <person name="Ng W.-L."/>
            <person name="Kazmierczak K.M."/>
            <person name="Andrzejewski T.M."/>
            <person name="Davidsen T.M."/>
            <person name="Wayne K.J."/>
            <person name="Tettelin H."/>
            <person name="Glass J.I."/>
            <person name="Rusch D."/>
            <person name="Podicherti R."/>
            <person name="Tsui H.-C.T."/>
            <person name="Winkler M.E."/>
        </authorList>
    </citation>
    <scope>NUCLEOTIDE SEQUENCE</scope>
</reference>
<evidence type="ECO:0000313" key="10">
    <source>
        <dbReference type="EMBL" id="SVB28998.1"/>
    </source>
</evidence>
<evidence type="ECO:0000259" key="9">
    <source>
        <dbReference type="PROSITE" id="PS50142"/>
    </source>
</evidence>
<comment type="catalytic activity">
    <reaction evidence="1">
        <text>Endonucleolytic cleavage to 5'-phosphomonoester.</text>
        <dbReference type="EC" id="3.1.26.3"/>
    </reaction>
</comment>
<keyword evidence="7" id="KW-0694">RNA-binding</keyword>
<comment type="similarity">
    <text evidence="2">Belongs to the ribonuclease III family.</text>
</comment>
<evidence type="ECO:0000256" key="1">
    <source>
        <dbReference type="ARBA" id="ARBA00000109"/>
    </source>
</evidence>
<evidence type="ECO:0000256" key="6">
    <source>
        <dbReference type="ARBA" id="ARBA00022801"/>
    </source>
</evidence>
<dbReference type="CDD" id="cd10845">
    <property type="entry name" value="DSRM_RNAse_III_family"/>
    <property type="match status" value="1"/>
</dbReference>
<dbReference type="CDD" id="cd00593">
    <property type="entry name" value="RIBOc"/>
    <property type="match status" value="1"/>
</dbReference>
<dbReference type="Pfam" id="PF14622">
    <property type="entry name" value="Ribonucleas_3_3"/>
    <property type="match status" value="1"/>
</dbReference>
<dbReference type="InterPro" id="IPR036389">
    <property type="entry name" value="RNase_III_sf"/>
</dbReference>
<evidence type="ECO:0000256" key="3">
    <source>
        <dbReference type="ARBA" id="ARBA00012177"/>
    </source>
</evidence>
<accession>A0A382CS76</accession>